<evidence type="ECO:0000313" key="3">
    <source>
        <dbReference type="Proteomes" id="UP000277577"/>
    </source>
</evidence>
<evidence type="ECO:0000313" key="2">
    <source>
        <dbReference type="EMBL" id="VEB33738.1"/>
    </source>
</evidence>
<organism evidence="2 3">
    <name type="scientific">Legionella cherrii</name>
    <dbReference type="NCBI Taxonomy" id="28084"/>
    <lineage>
        <taxon>Bacteria</taxon>
        <taxon>Pseudomonadati</taxon>
        <taxon>Pseudomonadota</taxon>
        <taxon>Gammaproteobacteria</taxon>
        <taxon>Legionellales</taxon>
        <taxon>Legionellaceae</taxon>
        <taxon>Legionella</taxon>
    </lineage>
</organism>
<reference evidence="2 3" key="1">
    <citation type="submission" date="2018-12" db="EMBL/GenBank/DDBJ databases">
        <authorList>
            <consortium name="Pathogen Informatics"/>
        </authorList>
    </citation>
    <scope>NUCLEOTIDE SEQUENCE [LARGE SCALE GENOMIC DNA]</scope>
    <source>
        <strain evidence="2 3">NCTC11976</strain>
    </source>
</reference>
<dbReference type="Proteomes" id="UP000277577">
    <property type="component" value="Chromosome"/>
</dbReference>
<feature type="domain" description="Transposase IS701-like DDE" evidence="1">
    <location>
        <begin position="32"/>
        <end position="252"/>
    </location>
</feature>
<dbReference type="SUPFAM" id="SSF53098">
    <property type="entry name" value="Ribonuclease H-like"/>
    <property type="match status" value="1"/>
</dbReference>
<dbReference type="Pfam" id="PF13546">
    <property type="entry name" value="DDE_5"/>
    <property type="match status" value="1"/>
</dbReference>
<dbReference type="InterPro" id="IPR038721">
    <property type="entry name" value="IS701-like_DDE_dom"/>
</dbReference>
<evidence type="ECO:0000259" key="1">
    <source>
        <dbReference type="Pfam" id="PF13546"/>
    </source>
</evidence>
<dbReference type="EMBL" id="LR134173">
    <property type="protein sequence ID" value="VEB33738.1"/>
    <property type="molecule type" value="Genomic_DNA"/>
</dbReference>
<dbReference type="PANTHER" id="PTHR33627">
    <property type="entry name" value="TRANSPOSASE"/>
    <property type="match status" value="1"/>
</dbReference>
<dbReference type="RefSeq" id="WP_051544477.1">
    <property type="nucleotide sequence ID" value="NZ_CAAAIT010000006.1"/>
</dbReference>
<gene>
    <name evidence="2" type="ORF">NCTC11976_00487</name>
</gene>
<protein>
    <recommendedName>
        <fullName evidence="1">Transposase IS701-like DDE domain-containing protein</fullName>
    </recommendedName>
</protein>
<accession>A0ABY6T2C1</accession>
<keyword evidence="3" id="KW-1185">Reference proteome</keyword>
<proteinExistence type="predicted"/>
<dbReference type="PANTHER" id="PTHR33627:SF1">
    <property type="entry name" value="TRANSPOSASE"/>
    <property type="match status" value="1"/>
</dbReference>
<sequence length="420" mass="48002">MFCLKPLSLCQEFIEQLNESLNTHYGKKLTLTQRGWLALCLTGILITNSVCWQRIERMTIGGYKASALSKMFRRAKISWSTLLQSSIQMILSRYGITYGVLAIDDTANKRCKHTKMISKTHKTKDKSTGGYFNGQELVLLLLITEKVTMPVGFGFYEPQPEMSSWRKTYNIQKKNGVPKHQREEKPTPNYEKYPTKAQIALNLLFEFRKSFPQIKIQCILADALYGSSTFFCKACAQWGVQVISQVRHNQKIKTRGKLITIAEYFKRYSYGTCREMAIRGTVNQLVTLDGARLLLKAHGCKRYIVAIKYEGEENYRYLVASDLTWRLTDIASAYTLRWLAEVFIQDWKGYEGWCQLAKQQGEDGSSQGLILSLLSDHCLLLHPQQKALVDNKLPALTVGSLRDLERINAVIRVHSILGII</sequence>
<dbReference type="InterPro" id="IPR039365">
    <property type="entry name" value="IS701-like"/>
</dbReference>
<dbReference type="InterPro" id="IPR012337">
    <property type="entry name" value="RNaseH-like_sf"/>
</dbReference>
<name>A0ABY6T2C1_9GAMM</name>